<sequence length="77" mass="8795">MSLFVCLFSLCVSLAVLEFPMWTRLAWHSTEPGLSPSPLSVGIKGVLHHPQLDCLLFNGQQCTFSVFKRFFFFFCSF</sequence>
<evidence type="ECO:0000256" key="1">
    <source>
        <dbReference type="SAM" id="SignalP"/>
    </source>
</evidence>
<organism evidence="2 3">
    <name type="scientific">Rattus norvegicus</name>
    <name type="common">Rat</name>
    <dbReference type="NCBI Taxonomy" id="10116"/>
    <lineage>
        <taxon>Eukaryota</taxon>
        <taxon>Metazoa</taxon>
        <taxon>Chordata</taxon>
        <taxon>Craniata</taxon>
        <taxon>Vertebrata</taxon>
        <taxon>Euteleostomi</taxon>
        <taxon>Mammalia</taxon>
        <taxon>Eutheria</taxon>
        <taxon>Euarchontoglires</taxon>
        <taxon>Glires</taxon>
        <taxon>Rodentia</taxon>
        <taxon>Myomorpha</taxon>
        <taxon>Muroidea</taxon>
        <taxon>Muridae</taxon>
        <taxon>Murinae</taxon>
        <taxon>Rattus</taxon>
    </lineage>
</organism>
<dbReference type="AlphaFoldDB" id="A6HEJ1"/>
<name>A6HEJ1_RAT</name>
<keyword evidence="1" id="KW-0732">Signal</keyword>
<evidence type="ECO:0000313" key="2">
    <source>
        <dbReference type="EMBL" id="EDM04445.1"/>
    </source>
</evidence>
<reference evidence="2 3" key="1">
    <citation type="submission" date="2005-07" db="EMBL/GenBank/DDBJ databases">
        <authorList>
            <person name="Mural R.J."/>
            <person name="Li P.W."/>
            <person name="Adams M.D."/>
            <person name="Amanatides P.G."/>
            <person name="Baden-Tillson H."/>
            <person name="Barnstead M."/>
            <person name="Chin S.H."/>
            <person name="Dew I."/>
            <person name="Evans C.A."/>
            <person name="Ferriera S."/>
            <person name="Flanigan M."/>
            <person name="Fosler C."/>
            <person name="Glodek A."/>
            <person name="Gu Z."/>
            <person name="Holt R.A."/>
            <person name="Jennings D."/>
            <person name="Kraft C.L."/>
            <person name="Lu F."/>
            <person name="Nguyen T."/>
            <person name="Nusskern D.R."/>
            <person name="Pfannkoch C.M."/>
            <person name="Sitter C."/>
            <person name="Sutton G.G."/>
            <person name="Venter J.C."/>
            <person name="Wang Z."/>
            <person name="Woodage T."/>
            <person name="Zheng X.H."/>
            <person name="Zhong F."/>
        </authorList>
    </citation>
    <scope>NUCLEOTIDE SEQUENCE [LARGE SCALE GENOMIC DNA]</scope>
    <source>
        <strain>BN</strain>
        <strain evidence="3">Sprague-Dawley</strain>
    </source>
</reference>
<dbReference type="EMBL" id="CH473948">
    <property type="protein sequence ID" value="EDM04445.1"/>
    <property type="molecule type" value="Genomic_DNA"/>
</dbReference>
<dbReference type="Proteomes" id="UP000234681">
    <property type="component" value="Chromosome 10"/>
</dbReference>
<proteinExistence type="predicted"/>
<evidence type="ECO:0000313" key="3">
    <source>
        <dbReference type="Proteomes" id="UP000234681"/>
    </source>
</evidence>
<protein>
    <submittedName>
        <fullName evidence="2">RCG33738, isoform CRA_a</fullName>
    </submittedName>
</protein>
<feature type="signal peptide" evidence="1">
    <location>
        <begin position="1"/>
        <end position="17"/>
    </location>
</feature>
<accession>A6HEJ1</accession>
<gene>
    <name evidence="2" type="ORF">rCG_33738</name>
</gene>
<feature type="chain" id="PRO_5039935448" evidence="1">
    <location>
        <begin position="18"/>
        <end position="77"/>
    </location>
</feature>